<feature type="region of interest" description="Disordered" evidence="1">
    <location>
        <begin position="188"/>
        <end position="213"/>
    </location>
</feature>
<sequence>MEREKRQRVRMPQMVVSGEEGGGCVKVKAEVAGAGATAVGRMVDSSQADDRKLIRLVRERRLLYARNNMPVASYYTQVKNLWDDVAVLMGWSVADVRRKWSHIRNSYSRHLRNEMHGACTSKGRMVSRWYLADELEFLREHMATDMRSTPYTAYAPTLLEMDLNESTTSESVDVKPFIHSPWFALNTTSQSPGLEHKPPSTHNEDSSSSTAFSPDENTSFFQFFRGIHSDYLELPAKKQRRFKRKCLNFLHELLDEEDSDQPIQDYPHQANVLNLSNSGHVMGDDKDVKPIVEDGYILPNN</sequence>
<dbReference type="Pfam" id="PF10545">
    <property type="entry name" value="MADF_DNA_bdg"/>
    <property type="match status" value="1"/>
</dbReference>
<dbReference type="InterPro" id="IPR039353">
    <property type="entry name" value="TF_Adf1"/>
</dbReference>
<organism evidence="3 4">
    <name type="scientific">Vanessa tameamea</name>
    <name type="common">Kamehameha butterfly</name>
    <dbReference type="NCBI Taxonomy" id="334116"/>
    <lineage>
        <taxon>Eukaryota</taxon>
        <taxon>Metazoa</taxon>
        <taxon>Ecdysozoa</taxon>
        <taxon>Arthropoda</taxon>
        <taxon>Hexapoda</taxon>
        <taxon>Insecta</taxon>
        <taxon>Pterygota</taxon>
        <taxon>Neoptera</taxon>
        <taxon>Endopterygota</taxon>
        <taxon>Lepidoptera</taxon>
        <taxon>Glossata</taxon>
        <taxon>Ditrysia</taxon>
        <taxon>Papilionoidea</taxon>
        <taxon>Nymphalidae</taxon>
        <taxon>Nymphalinae</taxon>
        <taxon>Vanessa</taxon>
    </lineage>
</organism>
<dbReference type="PANTHER" id="PTHR12243:SF67">
    <property type="entry name" value="COREPRESSOR OF PANGOLIN, ISOFORM A-RELATED"/>
    <property type="match status" value="1"/>
</dbReference>
<reference evidence="4" key="1">
    <citation type="submission" date="2025-08" db="UniProtKB">
        <authorList>
            <consortium name="RefSeq"/>
        </authorList>
    </citation>
    <scope>IDENTIFICATION</scope>
    <source>
        <tissue evidence="4">Whole body</tissue>
    </source>
</reference>
<protein>
    <submittedName>
        <fullName evidence="4">Uncharacterized protein LOC113404366</fullName>
    </submittedName>
</protein>
<evidence type="ECO:0000313" key="3">
    <source>
        <dbReference type="Proteomes" id="UP001652626"/>
    </source>
</evidence>
<dbReference type="InterPro" id="IPR006578">
    <property type="entry name" value="MADF-dom"/>
</dbReference>
<evidence type="ECO:0000313" key="4">
    <source>
        <dbReference type="RefSeq" id="XP_026501021.1"/>
    </source>
</evidence>
<dbReference type="Proteomes" id="UP001652626">
    <property type="component" value="Chromosome 17"/>
</dbReference>
<evidence type="ECO:0000256" key="1">
    <source>
        <dbReference type="SAM" id="MobiDB-lite"/>
    </source>
</evidence>
<gene>
    <name evidence="4" type="primary">LOC113404366</name>
</gene>
<feature type="compositionally biased region" description="Basic and acidic residues" evidence="1">
    <location>
        <begin position="194"/>
        <end position="205"/>
    </location>
</feature>
<dbReference type="GeneID" id="113404366"/>
<keyword evidence="3" id="KW-1185">Reference proteome</keyword>
<feature type="domain" description="MADF" evidence="2">
    <location>
        <begin position="52"/>
        <end position="143"/>
    </location>
</feature>
<dbReference type="RefSeq" id="XP_026501021.1">
    <property type="nucleotide sequence ID" value="XM_026645236.2"/>
</dbReference>
<dbReference type="OMA" id="GRMVSRW"/>
<dbReference type="OrthoDB" id="7457415at2759"/>
<dbReference type="AlphaFoldDB" id="A0A8B8IYC4"/>
<dbReference type="PANTHER" id="PTHR12243">
    <property type="entry name" value="MADF DOMAIN TRANSCRIPTION FACTOR"/>
    <property type="match status" value="1"/>
</dbReference>
<name>A0A8B8IYC4_VANTA</name>
<accession>A0A8B8IYC4</accession>
<proteinExistence type="predicted"/>
<dbReference type="SMART" id="SM00595">
    <property type="entry name" value="MADF"/>
    <property type="match status" value="1"/>
</dbReference>
<evidence type="ECO:0000259" key="2">
    <source>
        <dbReference type="PROSITE" id="PS51029"/>
    </source>
</evidence>
<dbReference type="PROSITE" id="PS51029">
    <property type="entry name" value="MADF"/>
    <property type="match status" value="1"/>
</dbReference>